<dbReference type="GO" id="GO:0033539">
    <property type="term" value="P:fatty acid beta-oxidation using acyl-CoA dehydrogenase"/>
    <property type="evidence" value="ECO:0007669"/>
    <property type="project" value="TreeGrafter"/>
</dbReference>
<organism evidence="3">
    <name type="scientific">marine sediment metagenome</name>
    <dbReference type="NCBI Taxonomy" id="412755"/>
    <lineage>
        <taxon>unclassified sequences</taxon>
        <taxon>metagenomes</taxon>
        <taxon>ecological metagenomes</taxon>
    </lineage>
</organism>
<dbReference type="SUPFAM" id="SSF56645">
    <property type="entry name" value="Acyl-CoA dehydrogenase NM domain-like"/>
    <property type="match status" value="1"/>
</dbReference>
<dbReference type="PANTHER" id="PTHR48083:SF13">
    <property type="entry name" value="ACYL-COA DEHYDROGENASE FAMILY MEMBER 11"/>
    <property type="match status" value="1"/>
</dbReference>
<feature type="non-terminal residue" evidence="3">
    <location>
        <position position="95"/>
    </location>
</feature>
<dbReference type="GO" id="GO:0003995">
    <property type="term" value="F:acyl-CoA dehydrogenase activity"/>
    <property type="evidence" value="ECO:0007669"/>
    <property type="project" value="TreeGrafter"/>
</dbReference>
<dbReference type="GO" id="GO:0050660">
    <property type="term" value="F:flavin adenine dinucleotide binding"/>
    <property type="evidence" value="ECO:0007669"/>
    <property type="project" value="InterPro"/>
</dbReference>
<protein>
    <recommendedName>
        <fullName evidence="2">Acyl-CoA dehydrogenase/oxidase N-terminal domain-containing protein</fullName>
    </recommendedName>
</protein>
<feature type="domain" description="Acyl-CoA dehydrogenase/oxidase N-terminal" evidence="2">
    <location>
        <begin position="7"/>
        <end position="86"/>
    </location>
</feature>
<dbReference type="InterPro" id="IPR009100">
    <property type="entry name" value="AcylCoA_DH/oxidase_NM_dom_sf"/>
</dbReference>
<dbReference type="Gene3D" id="1.10.540.10">
    <property type="entry name" value="Acyl-CoA dehydrogenase/oxidase, N-terminal domain"/>
    <property type="match status" value="1"/>
</dbReference>
<dbReference type="AlphaFoldDB" id="X0WHG2"/>
<comment type="caution">
    <text evidence="3">The sequence shown here is derived from an EMBL/GenBank/DDBJ whole genome shotgun (WGS) entry which is preliminary data.</text>
</comment>
<dbReference type="GO" id="GO:0005737">
    <property type="term" value="C:cytoplasm"/>
    <property type="evidence" value="ECO:0007669"/>
    <property type="project" value="TreeGrafter"/>
</dbReference>
<dbReference type="Pfam" id="PF02771">
    <property type="entry name" value="Acyl-CoA_dh_N"/>
    <property type="match status" value="1"/>
</dbReference>
<proteinExistence type="predicted"/>
<name>X0WHG2_9ZZZZ</name>
<dbReference type="InterPro" id="IPR050741">
    <property type="entry name" value="Acyl-CoA_dehydrogenase"/>
</dbReference>
<dbReference type="InterPro" id="IPR037069">
    <property type="entry name" value="AcylCoA_DH/ox_N_sf"/>
</dbReference>
<dbReference type="PANTHER" id="PTHR48083">
    <property type="entry name" value="MEDIUM-CHAIN SPECIFIC ACYL-COA DEHYDROGENASE, MITOCHONDRIAL-RELATED"/>
    <property type="match status" value="1"/>
</dbReference>
<gene>
    <name evidence="3" type="ORF">S01H1_37413</name>
</gene>
<sequence length="95" mass="10698">MPDFTITPEIREMRQKVRAFMDEYIYPNEEFIIEGGDEALALMKELQAKVKKMGMWAPHLPAEAGGMGIGFMSYVYINEILGRSAFAPFAFGSQA</sequence>
<evidence type="ECO:0000259" key="2">
    <source>
        <dbReference type="Pfam" id="PF02771"/>
    </source>
</evidence>
<accession>X0WHG2</accession>
<evidence type="ECO:0000256" key="1">
    <source>
        <dbReference type="ARBA" id="ARBA00023002"/>
    </source>
</evidence>
<dbReference type="EMBL" id="BARS01023496">
    <property type="protein sequence ID" value="GAG12136.1"/>
    <property type="molecule type" value="Genomic_DNA"/>
</dbReference>
<keyword evidence="1" id="KW-0560">Oxidoreductase</keyword>
<evidence type="ECO:0000313" key="3">
    <source>
        <dbReference type="EMBL" id="GAG12136.1"/>
    </source>
</evidence>
<reference evidence="3" key="1">
    <citation type="journal article" date="2014" name="Front. Microbiol.">
        <title>High frequency of phylogenetically diverse reductive dehalogenase-homologous genes in deep subseafloor sedimentary metagenomes.</title>
        <authorList>
            <person name="Kawai M."/>
            <person name="Futagami T."/>
            <person name="Toyoda A."/>
            <person name="Takaki Y."/>
            <person name="Nishi S."/>
            <person name="Hori S."/>
            <person name="Arai W."/>
            <person name="Tsubouchi T."/>
            <person name="Morono Y."/>
            <person name="Uchiyama I."/>
            <person name="Ito T."/>
            <person name="Fujiyama A."/>
            <person name="Inagaki F."/>
            <person name="Takami H."/>
        </authorList>
    </citation>
    <scope>NUCLEOTIDE SEQUENCE</scope>
    <source>
        <strain evidence="3">Expedition CK06-06</strain>
    </source>
</reference>
<dbReference type="InterPro" id="IPR013786">
    <property type="entry name" value="AcylCoA_DH/ox_N"/>
</dbReference>